<keyword evidence="7" id="KW-1185">Reference proteome</keyword>
<feature type="domain" description="RsdA/BaiN/AoA(So)-like insert" evidence="5">
    <location>
        <begin position="238"/>
        <end position="388"/>
    </location>
</feature>
<organism evidence="6 7">
    <name type="scientific">Ameyamaea chiangmaiensis</name>
    <dbReference type="NCBI Taxonomy" id="442969"/>
    <lineage>
        <taxon>Bacteria</taxon>
        <taxon>Pseudomonadati</taxon>
        <taxon>Pseudomonadota</taxon>
        <taxon>Alphaproteobacteria</taxon>
        <taxon>Acetobacterales</taxon>
        <taxon>Acetobacteraceae</taxon>
        <taxon>Ameyamaea</taxon>
    </lineage>
</organism>
<dbReference type="InterPro" id="IPR057661">
    <property type="entry name" value="RsdA/BaiN/AoA(So)_Rossmann"/>
</dbReference>
<evidence type="ECO:0000259" key="5">
    <source>
        <dbReference type="Pfam" id="PF22780"/>
    </source>
</evidence>
<comment type="caution">
    <text evidence="6">The sequence shown here is derived from an EMBL/GenBank/DDBJ whole genome shotgun (WGS) entry which is preliminary data.</text>
</comment>
<name>A0A850PBI1_9PROT</name>
<dbReference type="Gene3D" id="1.10.8.260">
    <property type="entry name" value="HI0933 insert domain-like"/>
    <property type="match status" value="1"/>
</dbReference>
<evidence type="ECO:0000256" key="1">
    <source>
        <dbReference type="ARBA" id="ARBA00001974"/>
    </source>
</evidence>
<dbReference type="Proteomes" id="UP000585665">
    <property type="component" value="Unassembled WGS sequence"/>
</dbReference>
<protein>
    <submittedName>
        <fullName evidence="6">Aminoacetone oxidase family FAD-binding enzyme</fullName>
    </submittedName>
</protein>
<evidence type="ECO:0000313" key="7">
    <source>
        <dbReference type="Proteomes" id="UP000585665"/>
    </source>
</evidence>
<dbReference type="PANTHER" id="PTHR42887:SF2">
    <property type="entry name" value="OS12G0638800 PROTEIN"/>
    <property type="match status" value="1"/>
</dbReference>
<dbReference type="NCBIfam" id="TIGR00275">
    <property type="entry name" value="aminoacetone oxidase family FAD-binding enzyme"/>
    <property type="match status" value="1"/>
</dbReference>
<dbReference type="InterPro" id="IPR055178">
    <property type="entry name" value="RsdA/BaiN/AoA(So)-like_dom"/>
</dbReference>
<keyword evidence="3" id="KW-0274">FAD</keyword>
<dbReference type="Pfam" id="PF22780">
    <property type="entry name" value="HI0933_like_1st"/>
    <property type="match status" value="1"/>
</dbReference>
<dbReference type="AlphaFoldDB" id="A0A850PBI1"/>
<dbReference type="EMBL" id="JABXXR010000006">
    <property type="protein sequence ID" value="NVN39292.1"/>
    <property type="molecule type" value="Genomic_DNA"/>
</dbReference>
<dbReference type="PANTHER" id="PTHR42887">
    <property type="entry name" value="OS12G0638800 PROTEIN"/>
    <property type="match status" value="1"/>
</dbReference>
<dbReference type="InterPro" id="IPR036188">
    <property type="entry name" value="FAD/NAD-bd_sf"/>
</dbReference>
<evidence type="ECO:0000256" key="3">
    <source>
        <dbReference type="ARBA" id="ARBA00022827"/>
    </source>
</evidence>
<dbReference type="Gene3D" id="3.50.50.60">
    <property type="entry name" value="FAD/NAD(P)-binding domain"/>
    <property type="match status" value="1"/>
</dbReference>
<dbReference type="Pfam" id="PF03486">
    <property type="entry name" value="HI0933_like"/>
    <property type="match status" value="1"/>
</dbReference>
<dbReference type="PRINTS" id="PR00411">
    <property type="entry name" value="PNDRDTASEI"/>
</dbReference>
<evidence type="ECO:0000259" key="4">
    <source>
        <dbReference type="Pfam" id="PF03486"/>
    </source>
</evidence>
<comment type="cofactor">
    <cofactor evidence="1">
        <name>FAD</name>
        <dbReference type="ChEBI" id="CHEBI:57692"/>
    </cofactor>
</comment>
<sequence>MVCACEVAPLLPVAVERQNHGCNAAGSLRRPGFLRGAWSRRHTLVKAATPPHSVDVAVIGAGAAGLMAAGRMGQAGLRVVVFDHNDEPGRKILISGGGRCNFTHLDAAPRHYLSANPHFVKSALARYTPADFVRMVDRHHIAWHHKSPGQLFCDGSARQIVNMLMAECPAGQVTFQFGTRLTAVDHCEDRFCLATTAGAFEARSVVLATGGLSIPKLGASSFSYDVAKRFGHSLVPTRAGLVPFVLSGGPEADALRDLAGVSVPSRIKVAKETFSDALLFTHRGLSGPALLQASSYWTHGGILGIDLLPGGDALSFLTDGRRRRPRAALATVLSELLPQRLARFLTHEVEETETMANQPDRRLRGLAERIHRWQIVPAGTEGYAKAEVTCGGIDTRDLSSQNMGSRRVPGLFVIGEAVDVTGWLGGYNFQWAWSSAVAAAGGAVEHCRG</sequence>
<feature type="domain" description="RsdA/BaiN/AoA(So)-like Rossmann fold-like" evidence="4">
    <location>
        <begin position="55"/>
        <end position="440"/>
    </location>
</feature>
<keyword evidence="2" id="KW-0285">Flavoprotein</keyword>
<evidence type="ECO:0000313" key="6">
    <source>
        <dbReference type="EMBL" id="NVN39292.1"/>
    </source>
</evidence>
<dbReference type="InterPro" id="IPR004792">
    <property type="entry name" value="BaiN-like"/>
</dbReference>
<proteinExistence type="predicted"/>
<dbReference type="SUPFAM" id="SSF51905">
    <property type="entry name" value="FAD/NAD(P)-binding domain"/>
    <property type="match status" value="1"/>
</dbReference>
<dbReference type="PRINTS" id="PR00368">
    <property type="entry name" value="FADPNR"/>
</dbReference>
<accession>A0A850PBI1</accession>
<dbReference type="InterPro" id="IPR023166">
    <property type="entry name" value="BaiN-like_dom_sf"/>
</dbReference>
<evidence type="ECO:0000256" key="2">
    <source>
        <dbReference type="ARBA" id="ARBA00022630"/>
    </source>
</evidence>
<dbReference type="SUPFAM" id="SSF160996">
    <property type="entry name" value="HI0933 insert domain-like"/>
    <property type="match status" value="1"/>
</dbReference>
<reference evidence="6 7" key="1">
    <citation type="submission" date="2020-06" db="EMBL/GenBank/DDBJ databases">
        <title>Description of novel acetic acid bacteria.</title>
        <authorList>
            <person name="Sombolestani A."/>
        </authorList>
    </citation>
    <scope>NUCLEOTIDE SEQUENCE [LARGE SCALE GENOMIC DNA]</scope>
    <source>
        <strain evidence="6 7">LMG 27010</strain>
    </source>
</reference>
<dbReference type="Gene3D" id="2.40.30.10">
    <property type="entry name" value="Translation factors"/>
    <property type="match status" value="1"/>
</dbReference>
<gene>
    <name evidence="6" type="ORF">HUK82_01755</name>
</gene>